<dbReference type="GO" id="GO:0140359">
    <property type="term" value="F:ABC-type transporter activity"/>
    <property type="evidence" value="ECO:0007669"/>
    <property type="project" value="InterPro"/>
</dbReference>
<dbReference type="Pfam" id="PF01061">
    <property type="entry name" value="ABC2_membrane"/>
    <property type="match status" value="2"/>
</dbReference>
<dbReference type="Pfam" id="PF00005">
    <property type="entry name" value="ABC_tran"/>
    <property type="match status" value="2"/>
</dbReference>
<dbReference type="InterPro" id="IPR013525">
    <property type="entry name" value="ABC2_TM"/>
</dbReference>
<dbReference type="InterPro" id="IPR003593">
    <property type="entry name" value="AAA+_ATPase"/>
</dbReference>
<evidence type="ECO:0000256" key="3">
    <source>
        <dbReference type="ARBA" id="ARBA00022692"/>
    </source>
</evidence>
<dbReference type="GO" id="GO:0016887">
    <property type="term" value="F:ATP hydrolysis activity"/>
    <property type="evidence" value="ECO:0007669"/>
    <property type="project" value="InterPro"/>
</dbReference>
<dbReference type="InterPro" id="IPR017871">
    <property type="entry name" value="ABC_transporter-like_CS"/>
</dbReference>
<dbReference type="SMART" id="SM00382">
    <property type="entry name" value="AAA"/>
    <property type="match status" value="2"/>
</dbReference>
<feature type="transmembrane region" description="Helical" evidence="8">
    <location>
        <begin position="1283"/>
        <end position="1303"/>
    </location>
</feature>
<feature type="domain" description="ABC transporter" evidence="9">
    <location>
        <begin position="720"/>
        <end position="967"/>
    </location>
</feature>
<accession>A0A1V6SBJ3</accession>
<feature type="transmembrane region" description="Helical" evidence="8">
    <location>
        <begin position="588"/>
        <end position="609"/>
    </location>
</feature>
<dbReference type="SUPFAM" id="SSF52540">
    <property type="entry name" value="P-loop containing nucleoside triphosphate hydrolases"/>
    <property type="match status" value="2"/>
</dbReference>
<keyword evidence="4" id="KW-0547">Nucleotide-binding</keyword>
<dbReference type="FunFam" id="3.40.50.300:FF:001433">
    <property type="entry name" value="ABC transporter, putative"/>
    <property type="match status" value="1"/>
</dbReference>
<dbReference type="GO" id="GO:0016020">
    <property type="term" value="C:membrane"/>
    <property type="evidence" value="ECO:0007669"/>
    <property type="project" value="UniProtKB-SubCell"/>
</dbReference>
<keyword evidence="2" id="KW-0813">Transport</keyword>
<feature type="transmembrane region" description="Helical" evidence="8">
    <location>
        <begin position="1195"/>
        <end position="1218"/>
    </location>
</feature>
<evidence type="ECO:0000313" key="10">
    <source>
        <dbReference type="EMBL" id="OQE11094.1"/>
    </source>
</evidence>
<dbReference type="Gene3D" id="3.40.50.300">
    <property type="entry name" value="P-loop containing nucleotide triphosphate hydrolases"/>
    <property type="match status" value="2"/>
</dbReference>
<keyword evidence="3 8" id="KW-0812">Transmembrane</keyword>
<dbReference type="STRING" id="29845.A0A1V6SBJ3"/>
<feature type="transmembrane region" description="Helical" evidence="8">
    <location>
        <begin position="650"/>
        <end position="672"/>
    </location>
</feature>
<dbReference type="EMBL" id="MDYP01000003">
    <property type="protein sequence ID" value="OQE11094.1"/>
    <property type="molecule type" value="Genomic_DNA"/>
</dbReference>
<dbReference type="InterPro" id="IPR050352">
    <property type="entry name" value="ABCG_transporters"/>
</dbReference>
<dbReference type="PANTHER" id="PTHR48041:SF119">
    <property type="entry name" value="ROA1P"/>
    <property type="match status" value="1"/>
</dbReference>
<evidence type="ECO:0000256" key="4">
    <source>
        <dbReference type="ARBA" id="ARBA00022741"/>
    </source>
</evidence>
<organism evidence="10 11">
    <name type="scientific">Penicillium vulpinum</name>
    <dbReference type="NCBI Taxonomy" id="29845"/>
    <lineage>
        <taxon>Eukaryota</taxon>
        <taxon>Fungi</taxon>
        <taxon>Dikarya</taxon>
        <taxon>Ascomycota</taxon>
        <taxon>Pezizomycotina</taxon>
        <taxon>Eurotiomycetes</taxon>
        <taxon>Eurotiomycetidae</taxon>
        <taxon>Eurotiales</taxon>
        <taxon>Aspergillaceae</taxon>
        <taxon>Penicillium</taxon>
    </lineage>
</organism>
<sequence length="1325" mass="147000">MLRDSQPLNLATPTKSTMEKDEIITELSAKQTVLPADVRDTAYNLSLRAVNPVCIEVCNLSLEVNTTPPIWENSPSQIWQRLRGQKPLRTSKKVLDNVSASMSSGSLTAIIGSSGSGKTSLLNLMANRMNLSQTNTSGTTTFNDNSDIARIRSAYVMQEDVLVPTLTVRETLRYSADLRLPPPTTPEERQEIVEQVILELGLKECADTRIGTTAHKGCSGGEKRRTSIGVQLLANPSVLFCDEPTTGLDATSAYQIIRTLKRLALDGRTVVVSIHAPRSEIWSLFDNVVLLARGAAVYSGSVEASLAHFEECGYVLPPFVNPAEFLIDLAAIDNRTDALEAASNLRVERLREVWRSKQTVATDTDAERKNEKETPRSEIGGFETGAVKQVSFRRQFRVLTSRTFKTTIRDPMGVAGSLLEAVGMGVINGWIFLNLDESQAGIRSREGSLYTASSLNGYLILLYETYRLTIDIRLFDRERNEGVVSVPAFLLSRRAARLPLEDLPVPLIFSLIFYFMVGYRLDAGQFFIFFLLTLLTHYIAVTFAAVAIGVARSFPGASLVANLSFTLQSFACGYFVQSNQIPVYVRWLKWCAYTFYIFGALCANEFIGINGPELGQFYACPYSDNPLDPACKQYTGRYIMESLGMPPNWIWRPIVVLVAFAVGHYLFAGLLLQYNRFAIDVAQARKTEGDPTGGKSKLAIRPTEEARKVAISLDKYALDLRMRQYPWQTAKRLQILKPITAKFQSGELNTIMGPSGSGKTSLLNSIAHRLHGSVGTQYRVHGNMLYNGAVPSESVVRSVTSFVTQDDDALMPSLTVRESLRFAAGLRLPTWMSREEKNRRAEEILYKMGLKECADNLIGSDLIKGISGGEKRRVTIAIQILTDPKVLLLDEPTSGLDAFTAMSIIELLHSLAAEGRTLILTLHQSRSDLFTHFSQVLLLARGGYPVYAGPGTQMLAHFAKQGHECPRTTNPADFVLDLITVDLQQADRELITRERVHGLISCWQDNPLELGLDRQTSQIATPAELGSLKRQMLPFRVTFPLVLHRSVINLWRQPPLVMARSMQIPGIAIIMALFFAPLKNDYAAVQSRMGFIQEFAALYFVGMLQNIAIYPGERDVFYREEADNCYTASTFILSYTAIEIPFEIVSSLVFGALAAFADNLQRTVTMFLISAFNCFCIISCGESVGIMFCTLFSHVGFAVNVTSILLSISTILGGVMSLNVNNVLQGLNHLSPIKYAIANLAPYSMHGQVFHCSDAQRLANGSCPVDSGEQVLKLYNLDKSGPMNIMALGVCTIIYRVVAYALLKAMRSHRLMEQWREWRAKRKAR</sequence>
<dbReference type="PROSITE" id="PS50893">
    <property type="entry name" value="ABC_TRANSPORTER_2"/>
    <property type="match status" value="2"/>
</dbReference>
<comment type="subcellular location">
    <subcellularLocation>
        <location evidence="1">Membrane</location>
        <topology evidence="1">Multi-pass membrane protein</topology>
    </subcellularLocation>
</comment>
<dbReference type="PANTHER" id="PTHR48041">
    <property type="entry name" value="ABC TRANSPORTER G FAMILY MEMBER 28"/>
    <property type="match status" value="1"/>
</dbReference>
<keyword evidence="6 8" id="KW-1133">Transmembrane helix</keyword>
<feature type="transmembrane region" description="Helical" evidence="8">
    <location>
        <begin position="557"/>
        <end position="576"/>
    </location>
</feature>
<evidence type="ECO:0000256" key="1">
    <source>
        <dbReference type="ARBA" id="ARBA00004141"/>
    </source>
</evidence>
<evidence type="ECO:0000256" key="2">
    <source>
        <dbReference type="ARBA" id="ARBA00022448"/>
    </source>
</evidence>
<evidence type="ECO:0000256" key="7">
    <source>
        <dbReference type="ARBA" id="ARBA00023136"/>
    </source>
</evidence>
<keyword evidence="11" id="KW-1185">Reference proteome</keyword>
<evidence type="ECO:0000256" key="6">
    <source>
        <dbReference type="ARBA" id="ARBA00022989"/>
    </source>
</evidence>
<protein>
    <recommendedName>
        <fullName evidence="9">ABC transporter domain-containing protein</fullName>
    </recommendedName>
</protein>
<evidence type="ECO:0000313" key="11">
    <source>
        <dbReference type="Proteomes" id="UP000191518"/>
    </source>
</evidence>
<feature type="transmembrane region" description="Helical" evidence="8">
    <location>
        <begin position="1057"/>
        <end position="1078"/>
    </location>
</feature>
<keyword evidence="7 8" id="KW-0472">Membrane</keyword>
<reference evidence="11" key="1">
    <citation type="journal article" date="2017" name="Nat. Microbiol.">
        <title>Global analysis of biosynthetic gene clusters reveals vast potential of secondary metabolite production in Penicillium species.</title>
        <authorList>
            <person name="Nielsen J.C."/>
            <person name="Grijseels S."/>
            <person name="Prigent S."/>
            <person name="Ji B."/>
            <person name="Dainat J."/>
            <person name="Nielsen K.F."/>
            <person name="Frisvad J.C."/>
            <person name="Workman M."/>
            <person name="Nielsen J."/>
        </authorList>
    </citation>
    <scope>NUCLEOTIDE SEQUENCE [LARGE SCALE GENOMIC DNA]</scope>
    <source>
        <strain evidence="11">IBT 29486</strain>
    </source>
</reference>
<dbReference type="FunFam" id="3.40.50.300:FF:001882">
    <property type="entry name" value="ABC efflux transporter, putative"/>
    <property type="match status" value="1"/>
</dbReference>
<evidence type="ECO:0000256" key="5">
    <source>
        <dbReference type="ARBA" id="ARBA00022840"/>
    </source>
</evidence>
<feature type="transmembrane region" description="Helical" evidence="8">
    <location>
        <begin position="1131"/>
        <end position="1157"/>
    </location>
</feature>
<evidence type="ECO:0000259" key="9">
    <source>
        <dbReference type="PROSITE" id="PS50893"/>
    </source>
</evidence>
<comment type="caution">
    <text evidence="10">The sequence shown here is derived from an EMBL/GenBank/DDBJ whole genome shotgun (WGS) entry which is preliminary data.</text>
</comment>
<feature type="transmembrane region" description="Helical" evidence="8">
    <location>
        <begin position="1163"/>
        <end position="1188"/>
    </location>
</feature>
<feature type="transmembrane region" description="Helical" evidence="8">
    <location>
        <begin position="1090"/>
        <end position="1110"/>
    </location>
</feature>
<dbReference type="Pfam" id="PF19055">
    <property type="entry name" value="ABC2_membrane_7"/>
    <property type="match status" value="2"/>
</dbReference>
<keyword evidence="5" id="KW-0067">ATP-binding</keyword>
<feature type="domain" description="ABC transporter" evidence="9">
    <location>
        <begin position="80"/>
        <end position="318"/>
    </location>
</feature>
<evidence type="ECO:0000256" key="8">
    <source>
        <dbReference type="SAM" id="Phobius"/>
    </source>
</evidence>
<dbReference type="GO" id="GO:0005524">
    <property type="term" value="F:ATP binding"/>
    <property type="evidence" value="ECO:0007669"/>
    <property type="project" value="UniProtKB-KW"/>
</dbReference>
<dbReference type="InterPro" id="IPR043926">
    <property type="entry name" value="ABCG_dom"/>
</dbReference>
<gene>
    <name evidence="10" type="ORF">PENVUL_c003G10379</name>
</gene>
<feature type="transmembrane region" description="Helical" evidence="8">
    <location>
        <begin position="503"/>
        <end position="519"/>
    </location>
</feature>
<dbReference type="InterPro" id="IPR027417">
    <property type="entry name" value="P-loop_NTPase"/>
</dbReference>
<dbReference type="PROSITE" id="PS00211">
    <property type="entry name" value="ABC_TRANSPORTER_1"/>
    <property type="match status" value="1"/>
</dbReference>
<feature type="transmembrane region" description="Helical" evidence="8">
    <location>
        <begin position="526"/>
        <end position="551"/>
    </location>
</feature>
<dbReference type="InterPro" id="IPR003439">
    <property type="entry name" value="ABC_transporter-like_ATP-bd"/>
</dbReference>
<dbReference type="Proteomes" id="UP000191518">
    <property type="component" value="Unassembled WGS sequence"/>
</dbReference>
<proteinExistence type="predicted"/>
<name>A0A1V6SBJ3_9EURO</name>